<dbReference type="KEGG" id="tce:A3L02_01560"/>
<keyword evidence="1" id="KW-1133">Transmembrane helix</keyword>
<name>A0A218P0A2_THECE</name>
<reference evidence="2 3" key="1">
    <citation type="submission" date="2016-03" db="EMBL/GenBank/DDBJ databases">
        <title>Complete genome sequence of Thermococcus celer.</title>
        <authorList>
            <person name="Oger P.M."/>
        </authorList>
    </citation>
    <scope>NUCLEOTIDE SEQUENCE [LARGE SCALE GENOMIC DNA]</scope>
    <source>
        <strain evidence="2 3">Vu 13</strain>
    </source>
</reference>
<dbReference type="Proteomes" id="UP000197156">
    <property type="component" value="Chromosome"/>
</dbReference>
<dbReference type="OrthoDB" id="100210at2157"/>
<gene>
    <name evidence="2" type="ORF">A3L02_01560</name>
</gene>
<accession>A0A218P0A2</accession>
<protein>
    <recommendedName>
        <fullName evidence="4">Class III signal peptide-containing protein</fullName>
    </recommendedName>
</protein>
<keyword evidence="3" id="KW-1185">Reference proteome</keyword>
<evidence type="ECO:0000256" key="1">
    <source>
        <dbReference type="SAM" id="Phobius"/>
    </source>
</evidence>
<keyword evidence="1" id="KW-0812">Transmembrane</keyword>
<evidence type="ECO:0008006" key="4">
    <source>
        <dbReference type="Google" id="ProtNLM"/>
    </source>
</evidence>
<evidence type="ECO:0000313" key="2">
    <source>
        <dbReference type="EMBL" id="ASI98345.1"/>
    </source>
</evidence>
<feature type="transmembrane region" description="Helical" evidence="1">
    <location>
        <begin position="12"/>
        <end position="33"/>
    </location>
</feature>
<dbReference type="AlphaFoldDB" id="A0A218P0A2"/>
<proteinExistence type="predicted"/>
<sequence length="160" mass="17601">MWSSRRKGQTAIEVLFITAVILTGVLVVIPPYLHENTAVSIVSYVKSSASDACAYLNAGVVTHDDIHDPLNGIITATNYSYRAFRLLGVRTEEVNGTIKVDVKITYTGAGLPESTVERGITQYIKTDVSVRTDVEWSGELNDPLYLNGKKIEINVDVVRE</sequence>
<keyword evidence="1" id="KW-0472">Membrane</keyword>
<evidence type="ECO:0000313" key="3">
    <source>
        <dbReference type="Proteomes" id="UP000197156"/>
    </source>
</evidence>
<dbReference type="EMBL" id="CP014854">
    <property type="protein sequence ID" value="ASI98345.1"/>
    <property type="molecule type" value="Genomic_DNA"/>
</dbReference>
<organism evidence="2 3">
    <name type="scientific">Thermococcus celer Vu 13 = JCM 8558</name>
    <dbReference type="NCBI Taxonomy" id="1293037"/>
    <lineage>
        <taxon>Archaea</taxon>
        <taxon>Methanobacteriati</taxon>
        <taxon>Methanobacteriota</taxon>
        <taxon>Thermococci</taxon>
        <taxon>Thermococcales</taxon>
        <taxon>Thermococcaceae</taxon>
        <taxon>Thermococcus</taxon>
    </lineage>
</organism>